<dbReference type="AlphaFoldDB" id="A0A0A9DWL4"/>
<proteinExistence type="predicted"/>
<evidence type="ECO:0000256" key="1">
    <source>
        <dbReference type="SAM" id="Phobius"/>
    </source>
</evidence>
<keyword evidence="1" id="KW-1133">Transmembrane helix</keyword>
<accession>A0A0A9DWL4</accession>
<reference evidence="2" key="1">
    <citation type="submission" date="2014-09" db="EMBL/GenBank/DDBJ databases">
        <authorList>
            <person name="Magalhaes I.L.F."/>
            <person name="Oliveira U."/>
            <person name="Santos F.R."/>
            <person name="Vidigal T.H.D.A."/>
            <person name="Brescovit A.D."/>
            <person name="Santos A.J."/>
        </authorList>
    </citation>
    <scope>NUCLEOTIDE SEQUENCE</scope>
    <source>
        <tissue evidence="2">Shoot tissue taken approximately 20 cm above the soil surface</tissue>
    </source>
</reference>
<organism evidence="2">
    <name type="scientific">Arundo donax</name>
    <name type="common">Giant reed</name>
    <name type="synonym">Donax arundinaceus</name>
    <dbReference type="NCBI Taxonomy" id="35708"/>
    <lineage>
        <taxon>Eukaryota</taxon>
        <taxon>Viridiplantae</taxon>
        <taxon>Streptophyta</taxon>
        <taxon>Embryophyta</taxon>
        <taxon>Tracheophyta</taxon>
        <taxon>Spermatophyta</taxon>
        <taxon>Magnoliopsida</taxon>
        <taxon>Liliopsida</taxon>
        <taxon>Poales</taxon>
        <taxon>Poaceae</taxon>
        <taxon>PACMAD clade</taxon>
        <taxon>Arundinoideae</taxon>
        <taxon>Arundineae</taxon>
        <taxon>Arundo</taxon>
    </lineage>
</organism>
<protein>
    <submittedName>
        <fullName evidence="2">Uncharacterized protein</fullName>
    </submittedName>
</protein>
<keyword evidence="1" id="KW-0812">Transmembrane</keyword>
<reference evidence="2" key="2">
    <citation type="journal article" date="2015" name="Data Brief">
        <title>Shoot transcriptome of the giant reed, Arundo donax.</title>
        <authorList>
            <person name="Barrero R.A."/>
            <person name="Guerrero F.D."/>
            <person name="Moolhuijzen P."/>
            <person name="Goolsby J.A."/>
            <person name="Tidwell J."/>
            <person name="Bellgard S.E."/>
            <person name="Bellgard M.I."/>
        </authorList>
    </citation>
    <scope>NUCLEOTIDE SEQUENCE</scope>
    <source>
        <tissue evidence="2">Shoot tissue taken approximately 20 cm above the soil surface</tissue>
    </source>
</reference>
<name>A0A0A9DWL4_ARUDO</name>
<sequence length="58" mass="6848">MKKYSIHFIQILVHQILLAVQAQARVIDMTEHRYLWAAMSAQVVWQIHILVITMCMIL</sequence>
<dbReference type="EMBL" id="GBRH01209763">
    <property type="protein sequence ID" value="JAD88132.1"/>
    <property type="molecule type" value="Transcribed_RNA"/>
</dbReference>
<evidence type="ECO:0000313" key="2">
    <source>
        <dbReference type="EMBL" id="JAD88132.1"/>
    </source>
</evidence>
<keyword evidence="1" id="KW-0472">Membrane</keyword>
<feature type="transmembrane region" description="Helical" evidence="1">
    <location>
        <begin position="34"/>
        <end position="57"/>
    </location>
</feature>